<dbReference type="SUPFAM" id="SSF56436">
    <property type="entry name" value="C-type lectin-like"/>
    <property type="match status" value="1"/>
</dbReference>
<dbReference type="PANTHER" id="PTHR24042:SF5">
    <property type="entry name" value="EGF-LIKE CALCIUM-BINDING DOMAIN-CONTAINING PROTEIN"/>
    <property type="match status" value="1"/>
</dbReference>
<dbReference type="PANTHER" id="PTHR24042">
    <property type="entry name" value="NEL HOMOLOG"/>
    <property type="match status" value="1"/>
</dbReference>
<feature type="domain" description="EGF-like" evidence="13">
    <location>
        <begin position="115"/>
        <end position="155"/>
    </location>
</feature>
<dbReference type="GO" id="GO:0048513">
    <property type="term" value="P:animal organ development"/>
    <property type="evidence" value="ECO:0007669"/>
    <property type="project" value="UniProtKB-ARBA"/>
</dbReference>
<evidence type="ECO:0000256" key="3">
    <source>
        <dbReference type="ARBA" id="ARBA00022692"/>
    </source>
</evidence>
<dbReference type="Proteomes" id="UP000001554">
    <property type="component" value="Chromosome 11"/>
</dbReference>
<protein>
    <submittedName>
        <fullName evidence="16">Fibrillin-2-like</fullName>
    </submittedName>
</protein>
<dbReference type="InterPro" id="IPR001881">
    <property type="entry name" value="EGF-like_Ca-bd_dom"/>
</dbReference>
<dbReference type="GO" id="GO:0005201">
    <property type="term" value="F:extracellular matrix structural constituent"/>
    <property type="evidence" value="ECO:0000318"/>
    <property type="project" value="GO_Central"/>
</dbReference>
<dbReference type="PROSITE" id="PS50041">
    <property type="entry name" value="C_TYPE_LECTIN_2"/>
    <property type="match status" value="1"/>
</dbReference>
<keyword evidence="15" id="KW-1185">Reference proteome</keyword>
<evidence type="ECO:0000256" key="4">
    <source>
        <dbReference type="ARBA" id="ARBA00022729"/>
    </source>
</evidence>
<dbReference type="FunFam" id="2.10.25.10:FF:000038">
    <property type="entry name" value="Fibrillin 2"/>
    <property type="match status" value="2"/>
</dbReference>
<accession>A0A9J7N363</accession>
<dbReference type="InterPro" id="IPR000884">
    <property type="entry name" value="TSP1_rpt"/>
</dbReference>
<feature type="signal peptide" evidence="12">
    <location>
        <begin position="1"/>
        <end position="25"/>
    </location>
</feature>
<feature type="chain" id="PRO_5039931787" evidence="12">
    <location>
        <begin position="26"/>
        <end position="424"/>
    </location>
</feature>
<dbReference type="GO" id="GO:0048731">
    <property type="term" value="P:system development"/>
    <property type="evidence" value="ECO:0007669"/>
    <property type="project" value="UniProtKB-ARBA"/>
</dbReference>
<dbReference type="InterPro" id="IPR001304">
    <property type="entry name" value="C-type_lectin-like"/>
</dbReference>
<keyword evidence="4 12" id="KW-0732">Signal</keyword>
<dbReference type="PROSITE" id="PS01186">
    <property type="entry name" value="EGF_2"/>
    <property type="match status" value="4"/>
</dbReference>
<evidence type="ECO:0000256" key="12">
    <source>
        <dbReference type="SAM" id="SignalP"/>
    </source>
</evidence>
<dbReference type="InterPro" id="IPR051586">
    <property type="entry name" value="PKC-binding_NELL"/>
</dbReference>
<keyword evidence="10" id="KW-0325">Glycoprotein</keyword>
<dbReference type="PROSITE" id="PS50092">
    <property type="entry name" value="TSP1"/>
    <property type="match status" value="1"/>
</dbReference>
<dbReference type="PROSITE" id="PS00010">
    <property type="entry name" value="ASX_HYDROXYL"/>
    <property type="match status" value="4"/>
</dbReference>
<evidence type="ECO:0000256" key="9">
    <source>
        <dbReference type="ARBA" id="ARBA00023157"/>
    </source>
</evidence>
<feature type="domain" description="C-type lectin" evidence="14">
    <location>
        <begin position="297"/>
        <end position="419"/>
    </location>
</feature>
<comment type="caution">
    <text evidence="11">Lacks conserved residue(s) required for the propagation of feature annotation.</text>
</comment>
<dbReference type="FunFam" id="2.10.25.10:FF:000202">
    <property type="entry name" value="Multiple epidermal growth factor-like domains 8"/>
    <property type="match status" value="2"/>
</dbReference>
<dbReference type="GO" id="GO:0005576">
    <property type="term" value="C:extracellular region"/>
    <property type="evidence" value="ECO:0000318"/>
    <property type="project" value="GO_Central"/>
</dbReference>
<dbReference type="PROSITE" id="PS01187">
    <property type="entry name" value="EGF_CA"/>
    <property type="match status" value="2"/>
</dbReference>
<dbReference type="AlphaFoldDB" id="A0A9J7N363"/>
<evidence type="ECO:0000256" key="11">
    <source>
        <dbReference type="PROSITE-ProRule" id="PRU00076"/>
    </source>
</evidence>
<dbReference type="CDD" id="cd00037">
    <property type="entry name" value="CLECT"/>
    <property type="match status" value="1"/>
</dbReference>
<keyword evidence="2 11" id="KW-0245">EGF-like domain</keyword>
<keyword evidence="8" id="KW-0472">Membrane</keyword>
<keyword evidence="9" id="KW-1015">Disulfide bond</keyword>
<dbReference type="Gene3D" id="3.10.100.10">
    <property type="entry name" value="Mannose-Binding Protein A, subunit A"/>
    <property type="match status" value="1"/>
</dbReference>
<dbReference type="KEGG" id="bfo:118426209"/>
<gene>
    <name evidence="16" type="primary">LOC118426209</name>
</gene>
<keyword evidence="6" id="KW-0106">Calcium</keyword>
<evidence type="ECO:0000256" key="2">
    <source>
        <dbReference type="ARBA" id="ARBA00022536"/>
    </source>
</evidence>
<dbReference type="GO" id="GO:0016020">
    <property type="term" value="C:membrane"/>
    <property type="evidence" value="ECO:0007669"/>
    <property type="project" value="UniProtKB-SubCell"/>
</dbReference>
<dbReference type="InterPro" id="IPR036383">
    <property type="entry name" value="TSP1_rpt_sf"/>
</dbReference>
<dbReference type="OMA" id="NCDDILE"/>
<dbReference type="Pfam" id="PF00090">
    <property type="entry name" value="TSP_1"/>
    <property type="match status" value="1"/>
</dbReference>
<keyword evidence="7" id="KW-1133">Transmembrane helix</keyword>
<evidence type="ECO:0000256" key="6">
    <source>
        <dbReference type="ARBA" id="ARBA00022837"/>
    </source>
</evidence>
<evidence type="ECO:0000313" key="16">
    <source>
        <dbReference type="RefSeq" id="XP_035691367.1"/>
    </source>
</evidence>
<keyword evidence="3" id="KW-0812">Transmembrane</keyword>
<dbReference type="SMART" id="SM00034">
    <property type="entry name" value="CLECT"/>
    <property type="match status" value="1"/>
</dbReference>
<proteinExistence type="predicted"/>
<feature type="domain" description="EGF-like" evidence="13">
    <location>
        <begin position="238"/>
        <end position="278"/>
    </location>
</feature>
<dbReference type="GeneID" id="118426209"/>
<sequence length="424" mass="46188">MGVPRSKSFLVTAVLLVLLAGQTAGWRRRRQTCTPVNCQWGPWTSWSSCTSQCGTLGTRTRTRAYSPAASCNGLACTGPSSETEECNRSCPNGSPLHDGCDCTGTGYTGTCCDIDVDECALETDTCHEHATCSNTPGSYTCDCITGYDGDGNTCTDIDECDEETDTCDEDATCTNTPGSYTCACNQGYHGDGNTCTDINECDDGTDTCHDDATCSNTPGSYTCACNQGYDGDGNTCTDIDECTEETDTCHALATCSNTPGSYTCACDHPYTGNGYSCSVSCSALYPSLHPARNFAKFRSHCFWSGSHRTPELNYISAKGVCESYGGTLAMIKDAETQNFLKNHLKNTSGRTQRNYWIGLDDLNDERTFLWNDDTPLGEYRRFKSNAPHKIRDCVVLWRTARKAKWDIKNCDFTMPYICQLPDGS</sequence>
<comment type="subcellular location">
    <subcellularLocation>
        <location evidence="1">Membrane</location>
        <topology evidence="1">Single-pass type I membrane protein</topology>
    </subcellularLocation>
</comment>
<dbReference type="InterPro" id="IPR000152">
    <property type="entry name" value="EGF-type_Asp/Asn_hydroxyl_site"/>
</dbReference>
<dbReference type="OrthoDB" id="41109at2759"/>
<dbReference type="GO" id="GO:0005509">
    <property type="term" value="F:calcium ion binding"/>
    <property type="evidence" value="ECO:0007669"/>
    <property type="project" value="InterPro"/>
</dbReference>
<dbReference type="Pfam" id="PF12947">
    <property type="entry name" value="EGF_3"/>
    <property type="match status" value="4"/>
</dbReference>
<evidence type="ECO:0000256" key="5">
    <source>
        <dbReference type="ARBA" id="ARBA00022737"/>
    </source>
</evidence>
<evidence type="ECO:0000313" key="15">
    <source>
        <dbReference type="Proteomes" id="UP000001554"/>
    </source>
</evidence>
<dbReference type="InterPro" id="IPR016187">
    <property type="entry name" value="CTDL_fold"/>
</dbReference>
<dbReference type="SMART" id="SM00209">
    <property type="entry name" value="TSP1"/>
    <property type="match status" value="1"/>
</dbReference>
<dbReference type="Gene3D" id="2.10.25.10">
    <property type="entry name" value="Laminin"/>
    <property type="match status" value="4"/>
</dbReference>
<dbReference type="SUPFAM" id="SSF82895">
    <property type="entry name" value="TSP-1 type 1 repeat"/>
    <property type="match status" value="1"/>
</dbReference>
<reference evidence="15" key="1">
    <citation type="journal article" date="2020" name="Nat. Ecol. Evol.">
        <title>Deeply conserved synteny resolves early events in vertebrate evolution.</title>
        <authorList>
            <person name="Simakov O."/>
            <person name="Marletaz F."/>
            <person name="Yue J.X."/>
            <person name="O'Connell B."/>
            <person name="Jenkins J."/>
            <person name="Brandt A."/>
            <person name="Calef R."/>
            <person name="Tung C.H."/>
            <person name="Huang T.K."/>
            <person name="Schmutz J."/>
            <person name="Satoh N."/>
            <person name="Yu J.K."/>
            <person name="Putnam N.H."/>
            <person name="Green R.E."/>
            <person name="Rokhsar D.S."/>
        </authorList>
    </citation>
    <scope>NUCLEOTIDE SEQUENCE [LARGE SCALE GENOMIC DNA]</scope>
    <source>
        <strain evidence="15">S238N-H82</strain>
    </source>
</reference>
<name>A0A9J7N363_BRAFL</name>
<evidence type="ECO:0000256" key="8">
    <source>
        <dbReference type="ARBA" id="ARBA00023136"/>
    </source>
</evidence>
<evidence type="ECO:0000256" key="7">
    <source>
        <dbReference type="ARBA" id="ARBA00022989"/>
    </source>
</evidence>
<evidence type="ECO:0000256" key="1">
    <source>
        <dbReference type="ARBA" id="ARBA00004479"/>
    </source>
</evidence>
<dbReference type="InterPro" id="IPR018097">
    <property type="entry name" value="EGF_Ca-bd_CS"/>
</dbReference>
<evidence type="ECO:0000259" key="13">
    <source>
        <dbReference type="PROSITE" id="PS50026"/>
    </source>
</evidence>
<dbReference type="InterPro" id="IPR000742">
    <property type="entry name" value="EGF"/>
</dbReference>
<dbReference type="InterPro" id="IPR024731">
    <property type="entry name" value="NELL2-like_EGF"/>
</dbReference>
<evidence type="ECO:0000259" key="14">
    <source>
        <dbReference type="PROSITE" id="PS50041"/>
    </source>
</evidence>
<reference evidence="16" key="2">
    <citation type="submission" date="2025-08" db="UniProtKB">
        <authorList>
            <consortium name="RefSeq"/>
        </authorList>
    </citation>
    <scope>IDENTIFICATION</scope>
    <source>
        <strain evidence="16">S238N-H82</strain>
        <tissue evidence="16">Testes</tissue>
    </source>
</reference>
<dbReference type="SMART" id="SM00181">
    <property type="entry name" value="EGF"/>
    <property type="match status" value="4"/>
</dbReference>
<feature type="domain" description="EGF-like" evidence="13">
    <location>
        <begin position="197"/>
        <end position="237"/>
    </location>
</feature>
<evidence type="ECO:0000256" key="10">
    <source>
        <dbReference type="ARBA" id="ARBA00023180"/>
    </source>
</evidence>
<organism evidence="15 16">
    <name type="scientific">Branchiostoma floridae</name>
    <name type="common">Florida lancelet</name>
    <name type="synonym">Amphioxus</name>
    <dbReference type="NCBI Taxonomy" id="7739"/>
    <lineage>
        <taxon>Eukaryota</taxon>
        <taxon>Metazoa</taxon>
        <taxon>Chordata</taxon>
        <taxon>Cephalochordata</taxon>
        <taxon>Leptocardii</taxon>
        <taxon>Amphioxiformes</taxon>
        <taxon>Branchiostomatidae</taxon>
        <taxon>Branchiostoma</taxon>
    </lineage>
</organism>
<dbReference type="RefSeq" id="XP_035691367.1">
    <property type="nucleotide sequence ID" value="XM_035835474.1"/>
</dbReference>
<dbReference type="Pfam" id="PF00059">
    <property type="entry name" value="Lectin_C"/>
    <property type="match status" value="1"/>
</dbReference>
<dbReference type="CDD" id="cd00054">
    <property type="entry name" value="EGF_CA"/>
    <property type="match status" value="4"/>
</dbReference>
<dbReference type="Gene3D" id="2.20.100.10">
    <property type="entry name" value="Thrombospondin type-1 (TSP1) repeat"/>
    <property type="match status" value="1"/>
</dbReference>
<dbReference type="SUPFAM" id="SSF57196">
    <property type="entry name" value="EGF/Laminin"/>
    <property type="match status" value="4"/>
</dbReference>
<dbReference type="SMART" id="SM00179">
    <property type="entry name" value="EGF_CA"/>
    <property type="match status" value="4"/>
</dbReference>
<keyword evidence="5" id="KW-0677">Repeat</keyword>
<feature type="domain" description="EGF-like" evidence="13">
    <location>
        <begin position="156"/>
        <end position="196"/>
    </location>
</feature>
<dbReference type="InterPro" id="IPR016186">
    <property type="entry name" value="C-type_lectin-like/link_sf"/>
</dbReference>
<dbReference type="PROSITE" id="PS50026">
    <property type="entry name" value="EGF_3"/>
    <property type="match status" value="4"/>
</dbReference>